<dbReference type="Gene3D" id="3.40.50.300">
    <property type="entry name" value="P-loop containing nucleotide triphosphate hydrolases"/>
    <property type="match status" value="1"/>
</dbReference>
<dbReference type="Pfam" id="PF00271">
    <property type="entry name" value="Helicase_C"/>
    <property type="match status" value="1"/>
</dbReference>
<dbReference type="PROSITE" id="PS51789">
    <property type="entry name" value="RLR_CTR"/>
    <property type="match status" value="1"/>
</dbReference>
<dbReference type="Pfam" id="PF11648">
    <property type="entry name" value="RIG-I_C-RD"/>
    <property type="match status" value="1"/>
</dbReference>
<evidence type="ECO:0000259" key="1">
    <source>
        <dbReference type="PROSITE" id="PS51194"/>
    </source>
</evidence>
<gene>
    <name evidence="3" type="ORF">SBAD_LOCUS12510</name>
</gene>
<dbReference type="OrthoDB" id="416741at2759"/>
<reference evidence="5" key="1">
    <citation type="submission" date="2016-06" db="UniProtKB">
        <authorList>
            <consortium name="WormBaseParasite"/>
        </authorList>
    </citation>
    <scope>IDENTIFICATION</scope>
</reference>
<feature type="domain" description="Helicase C-terminal" evidence="1">
    <location>
        <begin position="1"/>
        <end position="99"/>
    </location>
</feature>
<organism evidence="5">
    <name type="scientific">Soboliphyme baturini</name>
    <dbReference type="NCBI Taxonomy" id="241478"/>
    <lineage>
        <taxon>Eukaryota</taxon>
        <taxon>Metazoa</taxon>
        <taxon>Ecdysozoa</taxon>
        <taxon>Nematoda</taxon>
        <taxon>Enoplea</taxon>
        <taxon>Dorylaimia</taxon>
        <taxon>Dioctophymatida</taxon>
        <taxon>Dioctophymatoidea</taxon>
        <taxon>Soboliphymatidae</taxon>
        <taxon>Soboliphyme</taxon>
    </lineage>
</organism>
<proteinExistence type="predicted"/>
<dbReference type="InterPro" id="IPR051363">
    <property type="entry name" value="RLR_Helicase"/>
</dbReference>
<dbReference type="InterPro" id="IPR021673">
    <property type="entry name" value="RLR_CTR"/>
</dbReference>
<evidence type="ECO:0000259" key="2">
    <source>
        <dbReference type="PROSITE" id="PS51789"/>
    </source>
</evidence>
<evidence type="ECO:0000313" key="3">
    <source>
        <dbReference type="EMBL" id="VDP49111.1"/>
    </source>
</evidence>
<dbReference type="PANTHER" id="PTHR14074">
    <property type="entry name" value="HELICASE WITH DEATH DOMAIN-RELATED"/>
    <property type="match status" value="1"/>
</dbReference>
<feature type="domain" description="RLR CTR" evidence="2">
    <location>
        <begin position="94"/>
        <end position="224"/>
    </location>
</feature>
<dbReference type="PROSITE" id="PS51194">
    <property type="entry name" value="HELICASE_CTER"/>
    <property type="match status" value="1"/>
</dbReference>
<dbReference type="WBParaSite" id="SBAD_0001291901-mRNA-1">
    <property type="protein sequence ID" value="SBAD_0001291901-mRNA-1"/>
    <property type="gene ID" value="SBAD_0001291901"/>
</dbReference>
<name>A0A183J9G2_9BILA</name>
<evidence type="ECO:0000313" key="4">
    <source>
        <dbReference type="Proteomes" id="UP000270296"/>
    </source>
</evidence>
<dbReference type="SUPFAM" id="SSF52540">
    <property type="entry name" value="P-loop containing nucleoside triphosphate hydrolases"/>
    <property type="match status" value="1"/>
</dbReference>
<evidence type="ECO:0000313" key="5">
    <source>
        <dbReference type="WBParaSite" id="SBAD_0001291901-mRNA-1"/>
    </source>
</evidence>
<dbReference type="PANTHER" id="PTHR14074:SF16">
    <property type="entry name" value="ANTIVIRAL INNATE IMMUNE RESPONSE RECEPTOR RIG-I"/>
    <property type="match status" value="1"/>
</dbReference>
<dbReference type="AlphaFoldDB" id="A0A183J9G2"/>
<reference evidence="3 4" key="2">
    <citation type="submission" date="2018-11" db="EMBL/GenBank/DDBJ databases">
        <authorList>
            <consortium name="Pathogen Informatics"/>
        </authorList>
    </citation>
    <scope>NUCLEOTIDE SEQUENCE [LARGE SCALE GENOMIC DNA]</scope>
</reference>
<dbReference type="InterPro" id="IPR001650">
    <property type="entry name" value="Helicase_C-like"/>
</dbReference>
<accession>A0A183J9G2</accession>
<dbReference type="EMBL" id="UZAM01017990">
    <property type="protein sequence ID" value="VDP49111.1"/>
    <property type="molecule type" value="Genomic_DNA"/>
</dbReference>
<keyword evidence="4" id="KW-1185">Reference proteome</keyword>
<protein>
    <submittedName>
        <fullName evidence="5">Helicase C-terminal domain-containing protein</fullName>
    </submittedName>
</protein>
<dbReference type="InterPro" id="IPR038557">
    <property type="entry name" value="RLR_C_sf"/>
</dbReference>
<dbReference type="Proteomes" id="UP000270296">
    <property type="component" value="Unassembled WGS sequence"/>
</dbReference>
<dbReference type="InterPro" id="IPR027417">
    <property type="entry name" value="P-loop_NTPase"/>
</dbReference>
<dbReference type="GO" id="GO:0005737">
    <property type="term" value="C:cytoplasm"/>
    <property type="evidence" value="ECO:0007669"/>
    <property type="project" value="TreeGrafter"/>
</dbReference>
<sequence length="251" mass="28441">DADENLQRFRTGDSKVLVTTNVAEEGLDIQECGLVVKYNYVTNEIALIQRKGRGRAVGSKSVLLAKENFILNKEVLNILRSKLMDAALDVISEKGQDWILDRVQRLFVLHCKKCDQLFMKSRDVRVASMCHFVCVDPTIWERLAISTRTEPKICQTVAISGKICCRKCKHECGSIVKYSEVFYPAFKIDGVCLVDEATGKRLVERKWKAVQEKHFVPGPVESKDSMAMYSALASNFVDEMNQRIMTLDHCA</sequence>
<dbReference type="Gene3D" id="2.170.150.30">
    <property type="entry name" value="RIG-I-like receptor, C-terminal regulatory domain"/>
    <property type="match status" value="1"/>
</dbReference>